<dbReference type="AlphaFoldDB" id="A0A917QE62"/>
<reference evidence="5 6" key="1">
    <citation type="journal article" date="2014" name="Int. J. Syst. Evol. Microbiol.">
        <title>Complete genome sequence of Corynebacterium casei LMG S-19264T (=DSM 44701T), isolated from a smear-ripened cheese.</title>
        <authorList>
            <consortium name="US DOE Joint Genome Institute (JGI-PGF)"/>
            <person name="Walter F."/>
            <person name="Albersmeier A."/>
            <person name="Kalinowski J."/>
            <person name="Ruckert C."/>
        </authorList>
    </citation>
    <scope>NUCLEOTIDE SEQUENCE [LARGE SCALE GENOMIC DNA]</scope>
    <source>
        <strain evidence="5 6">CGMCC 1.9161</strain>
    </source>
</reference>
<feature type="signal peptide" evidence="4">
    <location>
        <begin position="1"/>
        <end position="20"/>
    </location>
</feature>
<evidence type="ECO:0000256" key="1">
    <source>
        <dbReference type="ARBA" id="ARBA00004418"/>
    </source>
</evidence>
<evidence type="ECO:0000256" key="2">
    <source>
        <dbReference type="ARBA" id="ARBA00008520"/>
    </source>
</evidence>
<evidence type="ECO:0000313" key="6">
    <source>
        <dbReference type="Proteomes" id="UP000600449"/>
    </source>
</evidence>
<comment type="subcellular location">
    <subcellularLocation>
        <location evidence="1">Periplasm</location>
    </subcellularLocation>
</comment>
<gene>
    <name evidence="5" type="ORF">GCM10011322_35910</name>
</gene>
<dbReference type="RefSeq" id="WP_188914631.1">
    <property type="nucleotide sequence ID" value="NZ_BMMF01000011.1"/>
</dbReference>
<organism evidence="5 6">
    <name type="scientific">Salinarimonas ramus</name>
    <dbReference type="NCBI Taxonomy" id="690164"/>
    <lineage>
        <taxon>Bacteria</taxon>
        <taxon>Pseudomonadati</taxon>
        <taxon>Pseudomonadota</taxon>
        <taxon>Alphaproteobacteria</taxon>
        <taxon>Hyphomicrobiales</taxon>
        <taxon>Salinarimonadaceae</taxon>
        <taxon>Salinarimonas</taxon>
    </lineage>
</organism>
<evidence type="ECO:0000313" key="5">
    <source>
        <dbReference type="EMBL" id="GGK45534.1"/>
    </source>
</evidence>
<keyword evidence="3" id="KW-0574">Periplasm</keyword>
<comment type="caution">
    <text evidence="5">The sequence shown here is derived from an EMBL/GenBank/DDBJ whole genome shotgun (WGS) entry which is preliminary data.</text>
</comment>
<dbReference type="EMBL" id="BMMF01000011">
    <property type="protein sequence ID" value="GGK45534.1"/>
    <property type="molecule type" value="Genomic_DNA"/>
</dbReference>
<dbReference type="PANTHER" id="PTHR43649:SF12">
    <property type="entry name" value="DIACETYLCHITOBIOSE BINDING PROTEIN DASA"/>
    <property type="match status" value="1"/>
</dbReference>
<evidence type="ECO:0000256" key="3">
    <source>
        <dbReference type="ARBA" id="ARBA00022764"/>
    </source>
</evidence>
<accession>A0A917QE62</accession>
<dbReference type="InterPro" id="IPR050490">
    <property type="entry name" value="Bact_solute-bd_prot1"/>
</dbReference>
<evidence type="ECO:0000256" key="4">
    <source>
        <dbReference type="SAM" id="SignalP"/>
    </source>
</evidence>
<dbReference type="Proteomes" id="UP000600449">
    <property type="component" value="Unassembled WGS sequence"/>
</dbReference>
<feature type="chain" id="PRO_5037825617" evidence="4">
    <location>
        <begin position="21"/>
        <end position="419"/>
    </location>
</feature>
<dbReference type="InterPro" id="IPR006059">
    <property type="entry name" value="SBP"/>
</dbReference>
<proteinExistence type="inferred from homology"/>
<sequence>MRNLLTATALALVFASSAQAQTTELRVHYSIPTIWTQPKKALEAAFEAAHPEIDIVYDGPAESYEDGVQRLLRESVAGNLPDVAFVGLNLWRVLEARDLPVPLDGFLGDDAAREAAGYTPALRSLGRYEGVQHALATSGSTLVMYVNPELVAQAGGSMEDFPTTFDGVIALAAQIDALGDDIDGIWIQPHDWRFQSLLGSHGGRPLTEDESDVAFDDEAGHAAATLFARFASEGGMPSYGTDQARQAFPAGTLGIMLESSSLLARFEQASGENFDIVVKPLPVVAEDTASVYFPTGGSGVVMLTQDEAKQQAAWEFISFVTGPEGQKIIVENTGYAPANGIVLADEAYLGAWYEANPNAKVAHQQVVTYGGPWYAFPGVEGVAVTDLIAASLVEITEGAEPVETVDALAETLRDRLGMK</sequence>
<dbReference type="SUPFAM" id="SSF53850">
    <property type="entry name" value="Periplasmic binding protein-like II"/>
    <property type="match status" value="1"/>
</dbReference>
<protein>
    <submittedName>
        <fullName evidence="5">ABC transporter substrate-binding protein</fullName>
    </submittedName>
</protein>
<name>A0A917QE62_9HYPH</name>
<keyword evidence="4" id="KW-0732">Signal</keyword>
<dbReference type="GO" id="GO:0042597">
    <property type="term" value="C:periplasmic space"/>
    <property type="evidence" value="ECO:0007669"/>
    <property type="project" value="UniProtKB-SubCell"/>
</dbReference>
<dbReference type="Gene3D" id="3.40.190.10">
    <property type="entry name" value="Periplasmic binding protein-like II"/>
    <property type="match status" value="2"/>
</dbReference>
<keyword evidence="6" id="KW-1185">Reference proteome</keyword>
<comment type="similarity">
    <text evidence="2">Belongs to the bacterial solute-binding protein 1 family.</text>
</comment>
<dbReference type="PANTHER" id="PTHR43649">
    <property type="entry name" value="ARABINOSE-BINDING PROTEIN-RELATED"/>
    <property type="match status" value="1"/>
</dbReference>
<dbReference type="Pfam" id="PF13416">
    <property type="entry name" value="SBP_bac_8"/>
    <property type="match status" value="1"/>
</dbReference>